<organism evidence="2 3">
    <name type="scientific">Fodinicola feengrottensis</name>
    <dbReference type="NCBI Taxonomy" id="435914"/>
    <lineage>
        <taxon>Bacteria</taxon>
        <taxon>Bacillati</taxon>
        <taxon>Actinomycetota</taxon>
        <taxon>Actinomycetes</taxon>
        <taxon>Mycobacteriales</taxon>
        <taxon>Fodinicola</taxon>
    </lineage>
</organism>
<dbReference type="InterPro" id="IPR006047">
    <property type="entry name" value="GH13_cat_dom"/>
</dbReference>
<keyword evidence="3" id="KW-1185">Reference proteome</keyword>
<dbReference type="Gene3D" id="3.20.20.80">
    <property type="entry name" value="Glycosidases"/>
    <property type="match status" value="1"/>
</dbReference>
<sequence>MTTRPVLSTYRLQLRRELDFAAAAELVDYLAELGVSHLYASPILQATAGSAHGYDVVDPTRISADLGGPDGFDALVERLHAAGLGIVVDVVPNHMGVQIPKQNAWWWDVLKNGRHSAYAHYFDIDWTRPRIALPILGAEPGELGKLRVENGELAYGEHRLPIADGTGTGSPAEVHDQQHYQLVPWNAGEVGYRRFFMVNTLAAVRQEDAEVFQACHQQLLPRVVAGQIDGLRIDHPDGMASPSGYLAKLAEAIPAAWIVIEKILATDEKLEPGLPVAGTTGYQVMRLLDGVFVDPAGEGALTDLSERLTADPGDRASLDRAEHDLKLDTASTGLRPELRRIARLIGDVPNCVEALAELAACVPVYRADYPCTTGELTAAVAEAAHRSPHLESALSVVAAVLATDGEATTRFHQTTGAITAKSIEDKLFYRTTRLTSLNEVGGDPRRFAVTPGEFHLGLAEQALRWPAGMTTLSTHDTKRAVDVRARIAVLSEIPAAWAEAVDSWNAIAAPPEPSIGYLLWQTLVGVWPADGADRPDPRRMHAYAEKAVREAGLVTNWDAVDTDFEKRLHDWLDTVLNGPLAARIGAFVGTIAQYGWSNSLGATLLQLAGPGVPDTYAGCELWDDSLVDPDNRRPVDFALRRKMLGEHNDRNRPPAVDASGAAKLWLISRALRARHTDPDTYVGGGYQPLIASRHAADHAISFCRRDVFGAPKAIAVATRLPAGLHDKGGWLDTELALPAGTWTDALTGSDFRESVGMSALLEHLPIALLTRS</sequence>
<proteinExistence type="predicted"/>
<evidence type="ECO:0000313" key="3">
    <source>
        <dbReference type="Proteomes" id="UP001500618"/>
    </source>
</evidence>
<dbReference type="SMART" id="SM00642">
    <property type="entry name" value="Aamy"/>
    <property type="match status" value="1"/>
</dbReference>
<dbReference type="Pfam" id="PF00128">
    <property type="entry name" value="Alpha-amylase"/>
    <property type="match status" value="1"/>
</dbReference>
<dbReference type="Gene3D" id="1.10.150.200">
    <property type="entry name" value="Maltooligosyl trehalose synthase, domain 3"/>
    <property type="match status" value="1"/>
</dbReference>
<dbReference type="InterPro" id="IPR013797">
    <property type="entry name" value="Maltooligo_trehalose_synth_4"/>
</dbReference>
<dbReference type="Gene3D" id="1.10.10.470">
    <property type="entry name" value="Maltooligosyl trehalose synthase, domain 4"/>
    <property type="match status" value="1"/>
</dbReference>
<dbReference type="CDD" id="cd11336">
    <property type="entry name" value="AmyAc_MTSase"/>
    <property type="match status" value="1"/>
</dbReference>
<evidence type="ECO:0000313" key="2">
    <source>
        <dbReference type="EMBL" id="GAA1690444.1"/>
    </source>
</evidence>
<dbReference type="InterPro" id="IPR012767">
    <property type="entry name" value="Trehalose_TreY"/>
</dbReference>
<evidence type="ECO:0000259" key="1">
    <source>
        <dbReference type="SMART" id="SM00642"/>
    </source>
</evidence>
<dbReference type="RefSeq" id="WP_163568033.1">
    <property type="nucleotide sequence ID" value="NZ_BAAANY010000018.1"/>
</dbReference>
<dbReference type="PANTHER" id="PTHR10357">
    <property type="entry name" value="ALPHA-AMYLASE FAMILY MEMBER"/>
    <property type="match status" value="1"/>
</dbReference>
<comment type="caution">
    <text evidence="2">The sequence shown here is derived from an EMBL/GenBank/DDBJ whole genome shotgun (WGS) entry which is preliminary data.</text>
</comment>
<gene>
    <name evidence="2" type="primary">treY</name>
    <name evidence="2" type="ORF">GCM10009765_44930</name>
</gene>
<name>A0ABN2HMR3_9ACTN</name>
<dbReference type="NCBIfam" id="TIGR02401">
    <property type="entry name" value="trehalose_TreY"/>
    <property type="match status" value="1"/>
</dbReference>
<dbReference type="Proteomes" id="UP001500618">
    <property type="component" value="Unassembled WGS sequence"/>
</dbReference>
<dbReference type="Gene3D" id="3.30.1590.10">
    <property type="entry name" value="Maltooligosyl trehalose synthase, domain 2"/>
    <property type="match status" value="1"/>
</dbReference>
<feature type="domain" description="Glycosyl hydrolase family 13 catalytic" evidence="1">
    <location>
        <begin position="17"/>
        <end position="647"/>
    </location>
</feature>
<dbReference type="InterPro" id="IPR017853">
    <property type="entry name" value="GH"/>
</dbReference>
<dbReference type="SUPFAM" id="SSF51445">
    <property type="entry name" value="(Trans)glycosidases"/>
    <property type="match status" value="1"/>
</dbReference>
<accession>A0ABN2HMR3</accession>
<dbReference type="EMBL" id="BAAANY010000018">
    <property type="protein sequence ID" value="GAA1690444.1"/>
    <property type="molecule type" value="Genomic_DNA"/>
</dbReference>
<reference evidence="2 3" key="1">
    <citation type="journal article" date="2019" name="Int. J. Syst. Evol. Microbiol.">
        <title>The Global Catalogue of Microorganisms (GCM) 10K type strain sequencing project: providing services to taxonomists for standard genome sequencing and annotation.</title>
        <authorList>
            <consortium name="The Broad Institute Genomics Platform"/>
            <consortium name="The Broad Institute Genome Sequencing Center for Infectious Disease"/>
            <person name="Wu L."/>
            <person name="Ma J."/>
        </authorList>
    </citation>
    <scope>NUCLEOTIDE SEQUENCE [LARGE SCALE GENOMIC DNA]</scope>
    <source>
        <strain evidence="2 3">JCM 14718</strain>
    </source>
</reference>
<dbReference type="PANTHER" id="PTHR10357:SF216">
    <property type="entry name" value="MALTOOLIGOSYL TREHALOSE SYNTHASE-RELATED"/>
    <property type="match status" value="1"/>
</dbReference>
<protein>
    <submittedName>
        <fullName evidence="2">Malto-oligosyltrehalose synthase</fullName>
    </submittedName>
</protein>